<dbReference type="AlphaFoldDB" id="A0A202E4I4"/>
<dbReference type="RefSeq" id="WP_054862426.1">
    <property type="nucleotide sequence ID" value="NZ_MWPH01000004.1"/>
</dbReference>
<dbReference type="EMBL" id="MWPH01000004">
    <property type="protein sequence ID" value="OVE83195.1"/>
    <property type="molecule type" value="Genomic_DNA"/>
</dbReference>
<evidence type="ECO:0000313" key="2">
    <source>
        <dbReference type="Proteomes" id="UP000196084"/>
    </source>
</evidence>
<evidence type="ECO:0000313" key="1">
    <source>
        <dbReference type="EMBL" id="OVE83195.1"/>
    </source>
</evidence>
<reference evidence="1 2" key="1">
    <citation type="submission" date="2017-02" db="EMBL/GenBank/DDBJ databases">
        <title>Natronthermophilus aegyptiacus gen. nov.,sp. nov., an aerobic, extremely halophilic alkalithermophilic archaeon isolated from the athalassohaline Wadi An Natrun, Egypt.</title>
        <authorList>
            <person name="Zhao B."/>
        </authorList>
    </citation>
    <scope>NUCLEOTIDE SEQUENCE [LARGE SCALE GENOMIC DNA]</scope>
    <source>
        <strain evidence="1 2">CGMCC 1.3597</strain>
    </source>
</reference>
<gene>
    <name evidence="1" type="ORF">B2G88_17460</name>
</gene>
<protein>
    <submittedName>
        <fullName evidence="1">Uncharacterized protein</fullName>
    </submittedName>
</protein>
<name>A0A202E4I4_9EURY</name>
<keyword evidence="2" id="KW-1185">Reference proteome</keyword>
<accession>A0A202E4I4</accession>
<comment type="caution">
    <text evidence="1">The sequence shown here is derived from an EMBL/GenBank/DDBJ whole genome shotgun (WGS) entry which is preliminary data.</text>
</comment>
<sequence>MATDITSDLEVEGSNVLVFHADESGTDPEYTGLALQEKGDLSVTVDEDDDDFNPGGARRTRRYRTNNTVDVEVSSAIATDTSGLEKIGVVVDDDNGMAISFQTEDRRVGFDNDEWIGMAYFKDDVLKRLKADDEVDLLEDSELCHRFDDCKLTSPEIDPSETPPTVSWTWWVEGSPIYIDYYPDGDGGE</sequence>
<dbReference type="OrthoDB" id="201461at2157"/>
<proteinExistence type="predicted"/>
<organism evidence="1 2">
    <name type="scientific">Natronolimnobius baerhuensis</name>
    <dbReference type="NCBI Taxonomy" id="253108"/>
    <lineage>
        <taxon>Archaea</taxon>
        <taxon>Methanobacteriati</taxon>
        <taxon>Methanobacteriota</taxon>
        <taxon>Stenosarchaea group</taxon>
        <taxon>Halobacteria</taxon>
        <taxon>Halobacteriales</taxon>
        <taxon>Natrialbaceae</taxon>
        <taxon>Natronolimnobius</taxon>
    </lineage>
</organism>
<dbReference type="Proteomes" id="UP000196084">
    <property type="component" value="Unassembled WGS sequence"/>
</dbReference>